<gene>
    <name evidence="5" type="ORF">B8W69_03680</name>
</gene>
<dbReference type="GO" id="GO:0046951">
    <property type="term" value="P:ketone body biosynthetic process"/>
    <property type="evidence" value="ECO:0007669"/>
    <property type="project" value="TreeGrafter"/>
</dbReference>
<proteinExistence type="inferred from homology"/>
<sequence length="310" mass="32638">MPAHVDIREVGPRDGFQNEPETIATADKIDLINRLARTGLHRIEVASFVRPDVIPQLSDGVEVLRGIDVPDHVSLMVLVPNSKGLDNALAVRETFSEVAIFVSASETHNKKNVNRSIAESMADNEIIAKRIVAEDLRCAAVIATSYGCPFEGKVPMKRVLDIAEQFAAAGASEVGFGDTTGMANPAYVGEFFAAAIERLPGVEVTAHFHNTRGQGLANAYAALQAGCTSFESSFGELGGCPVPAGSTGNIASEDLISMFQEMGVSTGISLPSLIDAARAAQSVLGRKLTSHSIVAGPINWAPNPGAPSCR</sequence>
<reference evidence="5 6" key="1">
    <citation type="submission" date="2017-04" db="EMBL/GenBank/DDBJ databases">
        <title>The new phylogeny of genus Mycobacterium.</title>
        <authorList>
            <person name="Tortoli E."/>
            <person name="Trovato A."/>
            <person name="Cirillo D.M."/>
        </authorList>
    </citation>
    <scope>NUCLEOTIDE SEQUENCE [LARGE SCALE GENOMIC DNA]</scope>
    <source>
        <strain evidence="5 6">DSM 45247</strain>
    </source>
</reference>
<feature type="domain" description="Pyruvate carboxyltransferase" evidence="4">
    <location>
        <begin position="5"/>
        <end position="274"/>
    </location>
</feature>
<dbReference type="GO" id="GO:0004419">
    <property type="term" value="F:hydroxymethylglutaryl-CoA lyase activity"/>
    <property type="evidence" value="ECO:0007669"/>
    <property type="project" value="TreeGrafter"/>
</dbReference>
<dbReference type="InterPro" id="IPR000891">
    <property type="entry name" value="PYR_CT"/>
</dbReference>
<evidence type="ECO:0000259" key="4">
    <source>
        <dbReference type="PROSITE" id="PS50991"/>
    </source>
</evidence>
<dbReference type="Proteomes" id="UP000242320">
    <property type="component" value="Unassembled WGS sequence"/>
</dbReference>
<keyword evidence="2" id="KW-0479">Metal-binding</keyword>
<dbReference type="PANTHER" id="PTHR42738">
    <property type="entry name" value="HYDROXYMETHYLGLUTARYL-COA LYASE"/>
    <property type="match status" value="1"/>
</dbReference>
<keyword evidence="3 5" id="KW-0456">Lyase</keyword>
<comment type="caution">
    <text evidence="5">The sequence shown here is derived from an EMBL/GenBank/DDBJ whole genome shotgun (WGS) entry which is preliminary data.</text>
</comment>
<protein>
    <submittedName>
        <fullName evidence="5">Hydroxymethylglutaryl-CoA lyase</fullName>
    </submittedName>
</protein>
<dbReference type="FunFam" id="3.20.20.70:FF:000071">
    <property type="entry name" value="Hydroxymethylglutaryl-CoA lyase"/>
    <property type="match status" value="1"/>
</dbReference>
<dbReference type="EMBL" id="NCXM01000003">
    <property type="protein sequence ID" value="OSC31737.1"/>
    <property type="molecule type" value="Genomic_DNA"/>
</dbReference>
<dbReference type="CDD" id="cd07938">
    <property type="entry name" value="DRE_TIM_HMGL"/>
    <property type="match status" value="1"/>
</dbReference>
<evidence type="ECO:0000313" key="6">
    <source>
        <dbReference type="Proteomes" id="UP000242320"/>
    </source>
</evidence>
<comment type="similarity">
    <text evidence="1">Belongs to the HMG-CoA lyase family.</text>
</comment>
<dbReference type="InterPro" id="IPR043594">
    <property type="entry name" value="HMGL"/>
</dbReference>
<evidence type="ECO:0000256" key="2">
    <source>
        <dbReference type="ARBA" id="ARBA00022723"/>
    </source>
</evidence>
<evidence type="ECO:0000256" key="1">
    <source>
        <dbReference type="ARBA" id="ARBA00009405"/>
    </source>
</evidence>
<dbReference type="GO" id="GO:0006552">
    <property type="term" value="P:L-leucine catabolic process"/>
    <property type="evidence" value="ECO:0007669"/>
    <property type="project" value="TreeGrafter"/>
</dbReference>
<dbReference type="InterPro" id="IPR013785">
    <property type="entry name" value="Aldolase_TIM"/>
</dbReference>
<dbReference type="OrthoDB" id="9784013at2"/>
<dbReference type="PROSITE" id="PS50991">
    <property type="entry name" value="PYR_CT"/>
    <property type="match status" value="1"/>
</dbReference>
<accession>A0A1X2LCR3</accession>
<keyword evidence="6" id="KW-1185">Reference proteome</keyword>
<dbReference type="GO" id="GO:0046872">
    <property type="term" value="F:metal ion binding"/>
    <property type="evidence" value="ECO:0007669"/>
    <property type="project" value="UniProtKB-KW"/>
</dbReference>
<dbReference type="PANTHER" id="PTHR42738:SF7">
    <property type="entry name" value="HYDROXYMETHYLGLUTARYL-COA LYASE"/>
    <property type="match status" value="1"/>
</dbReference>
<dbReference type="SUPFAM" id="SSF51569">
    <property type="entry name" value="Aldolase"/>
    <property type="match status" value="1"/>
</dbReference>
<evidence type="ECO:0000313" key="5">
    <source>
        <dbReference type="EMBL" id="OSC31737.1"/>
    </source>
</evidence>
<organism evidence="5 6">
    <name type="scientific">Mycolicibacterium vulneris</name>
    <dbReference type="NCBI Taxonomy" id="547163"/>
    <lineage>
        <taxon>Bacteria</taxon>
        <taxon>Bacillati</taxon>
        <taxon>Actinomycetota</taxon>
        <taxon>Actinomycetes</taxon>
        <taxon>Mycobacteriales</taxon>
        <taxon>Mycobacteriaceae</taxon>
        <taxon>Mycolicibacterium</taxon>
    </lineage>
</organism>
<dbReference type="Pfam" id="PF00682">
    <property type="entry name" value="HMGL-like"/>
    <property type="match status" value="1"/>
</dbReference>
<dbReference type="Gene3D" id="3.20.20.70">
    <property type="entry name" value="Aldolase class I"/>
    <property type="match status" value="1"/>
</dbReference>
<dbReference type="AlphaFoldDB" id="A0A1X2LCR3"/>
<name>A0A1X2LCR3_9MYCO</name>
<evidence type="ECO:0000256" key="3">
    <source>
        <dbReference type="ARBA" id="ARBA00023239"/>
    </source>
</evidence>
<dbReference type="NCBIfam" id="NF004283">
    <property type="entry name" value="PRK05692.1"/>
    <property type="match status" value="1"/>
</dbReference>